<dbReference type="AlphaFoldDB" id="A0A3D4V4L8"/>
<feature type="region of interest" description="Disordered" evidence="1">
    <location>
        <begin position="32"/>
        <end position="52"/>
    </location>
</feature>
<feature type="signal peptide" evidence="2">
    <location>
        <begin position="1"/>
        <end position="22"/>
    </location>
</feature>
<evidence type="ECO:0000256" key="1">
    <source>
        <dbReference type="SAM" id="MobiDB-lite"/>
    </source>
</evidence>
<evidence type="ECO:0000313" key="3">
    <source>
        <dbReference type="EMBL" id="HCT55702.1"/>
    </source>
</evidence>
<accession>A0A3D4V4L8</accession>
<proteinExistence type="predicted"/>
<feature type="region of interest" description="Disordered" evidence="1">
    <location>
        <begin position="172"/>
        <end position="195"/>
    </location>
</feature>
<evidence type="ECO:0000313" key="4">
    <source>
        <dbReference type="Proteomes" id="UP000264071"/>
    </source>
</evidence>
<protein>
    <submittedName>
        <fullName evidence="3">Uncharacterized protein</fullName>
    </submittedName>
</protein>
<dbReference type="Proteomes" id="UP000264071">
    <property type="component" value="Unassembled WGS sequence"/>
</dbReference>
<evidence type="ECO:0000256" key="2">
    <source>
        <dbReference type="SAM" id="SignalP"/>
    </source>
</evidence>
<name>A0A3D4V4L8_9BACT</name>
<gene>
    <name evidence="3" type="ORF">DGD08_00670</name>
</gene>
<comment type="caution">
    <text evidence="3">The sequence shown here is derived from an EMBL/GenBank/DDBJ whole genome shotgun (WGS) entry which is preliminary data.</text>
</comment>
<organism evidence="3 4">
    <name type="scientific">Gemmatimonas aurantiaca</name>
    <dbReference type="NCBI Taxonomy" id="173480"/>
    <lineage>
        <taxon>Bacteria</taxon>
        <taxon>Pseudomonadati</taxon>
        <taxon>Gemmatimonadota</taxon>
        <taxon>Gemmatimonadia</taxon>
        <taxon>Gemmatimonadales</taxon>
        <taxon>Gemmatimonadaceae</taxon>
        <taxon>Gemmatimonas</taxon>
    </lineage>
</organism>
<reference evidence="3 4" key="1">
    <citation type="journal article" date="2018" name="Nat. Biotechnol.">
        <title>A standardized bacterial taxonomy based on genome phylogeny substantially revises the tree of life.</title>
        <authorList>
            <person name="Parks D.H."/>
            <person name="Chuvochina M."/>
            <person name="Waite D.W."/>
            <person name="Rinke C."/>
            <person name="Skarshewski A."/>
            <person name="Chaumeil P.A."/>
            <person name="Hugenholtz P."/>
        </authorList>
    </citation>
    <scope>NUCLEOTIDE SEQUENCE [LARGE SCALE GENOMIC DNA]</scope>
    <source>
        <strain evidence="3">UBA8844</strain>
    </source>
</reference>
<feature type="chain" id="PRO_5017653227" evidence="2">
    <location>
        <begin position="23"/>
        <end position="195"/>
    </location>
</feature>
<sequence length="195" mass="20110">MTIPHLPLRIGALAAASLIALACGGSDSSSADSAANTAQLPPVARPLTPSDSACPKDGTWKACALEDRINKAGIPIKVIDTITVPYFPEPGVRYRIGRTATMAAFYFADSATGANATEKLHRFRLTPPNDSIGAWPAAPVEGVRSANLIAVLFDVNGTQAERVRLAITAGAPQPASALPPTPSGAQKLPPAPPAR</sequence>
<keyword evidence="2" id="KW-0732">Signal</keyword>
<dbReference type="EMBL" id="DPIY01000001">
    <property type="protein sequence ID" value="HCT55702.1"/>
    <property type="molecule type" value="Genomic_DNA"/>
</dbReference>